<evidence type="ECO:0000313" key="3">
    <source>
        <dbReference type="Proteomes" id="UP000460221"/>
    </source>
</evidence>
<dbReference type="EMBL" id="WLYK01000001">
    <property type="protein sequence ID" value="MTD13401.1"/>
    <property type="molecule type" value="Genomic_DNA"/>
</dbReference>
<keyword evidence="1" id="KW-0812">Transmembrane</keyword>
<evidence type="ECO:0000256" key="1">
    <source>
        <dbReference type="SAM" id="Phobius"/>
    </source>
</evidence>
<feature type="transmembrane region" description="Helical" evidence="1">
    <location>
        <begin position="323"/>
        <end position="341"/>
    </location>
</feature>
<keyword evidence="3" id="KW-1185">Reference proteome</keyword>
<accession>A0A7K1FH01</accession>
<organism evidence="2 3">
    <name type="scientific">Nakamurella alba</name>
    <dbReference type="NCBI Taxonomy" id="2665158"/>
    <lineage>
        <taxon>Bacteria</taxon>
        <taxon>Bacillati</taxon>
        <taxon>Actinomycetota</taxon>
        <taxon>Actinomycetes</taxon>
        <taxon>Nakamurellales</taxon>
        <taxon>Nakamurellaceae</taxon>
        <taxon>Nakamurella</taxon>
    </lineage>
</organism>
<evidence type="ECO:0008006" key="4">
    <source>
        <dbReference type="Google" id="ProtNLM"/>
    </source>
</evidence>
<name>A0A7K1FH01_9ACTN</name>
<gene>
    <name evidence="2" type="ORF">GIS00_05515</name>
</gene>
<comment type="caution">
    <text evidence="2">The sequence shown here is derived from an EMBL/GenBank/DDBJ whole genome shotgun (WGS) entry which is preliminary data.</text>
</comment>
<keyword evidence="1" id="KW-1133">Transmembrane helix</keyword>
<evidence type="ECO:0000313" key="2">
    <source>
        <dbReference type="EMBL" id="MTD13401.1"/>
    </source>
</evidence>
<protein>
    <recommendedName>
        <fullName evidence="4">LPXTG cell wall anchor domain-containing protein</fullName>
    </recommendedName>
</protein>
<sequence length="347" mass="34011">MGTASAAAPGTITLTPSTLAPGASYEVSGTGCTASGPGVTQVIVDPGDGSDLIAVEPAADGSWSTTTTASATAGSYIVVAACDRYTDSYEYTPATLTVVQLTPSGTIGDITRAGCKVDIPIATGDPVTYKLDVYDDGDVVDTITFTPTAADKTTVVTWVITEPAREEAPGVGFYLTGPDGESLDSVDPYEYPASAADACAEAGDMTIYLSGDEVSQGGALDITAAGFYPDETVTVTLHSTPIVLGSFIADASGAVAGTVTIPTDAEVGAHTITLDGVTSGLSVSADIYVLAASAGGGGTGGGGSSGGGSGPDLAATGVDSLGIASWGVGLVLVGGAALALARRRSVS</sequence>
<dbReference type="Proteomes" id="UP000460221">
    <property type="component" value="Unassembled WGS sequence"/>
</dbReference>
<dbReference type="RefSeq" id="WP_154767267.1">
    <property type="nucleotide sequence ID" value="NZ_WLYK01000001.1"/>
</dbReference>
<dbReference type="AlphaFoldDB" id="A0A7K1FH01"/>
<keyword evidence="1" id="KW-0472">Membrane</keyword>
<reference evidence="2 3" key="1">
    <citation type="submission" date="2019-11" db="EMBL/GenBank/DDBJ databases">
        <authorList>
            <person name="Jiang L.-Q."/>
        </authorList>
    </citation>
    <scope>NUCLEOTIDE SEQUENCE [LARGE SCALE GENOMIC DNA]</scope>
    <source>
        <strain evidence="2 3">YIM 132087</strain>
    </source>
</reference>
<proteinExistence type="predicted"/>